<name>A0ABN2WKE9_9ACTN</name>
<reference evidence="2" key="1">
    <citation type="journal article" date="2019" name="Int. J. Syst. Evol. Microbiol.">
        <title>The Global Catalogue of Microorganisms (GCM) 10K type strain sequencing project: providing services to taxonomists for standard genome sequencing and annotation.</title>
        <authorList>
            <consortium name="The Broad Institute Genomics Platform"/>
            <consortium name="The Broad Institute Genome Sequencing Center for Infectious Disease"/>
            <person name="Wu L."/>
            <person name="Ma J."/>
        </authorList>
    </citation>
    <scope>NUCLEOTIDE SEQUENCE [LARGE SCALE GENOMIC DNA]</scope>
    <source>
        <strain evidence="2">JCM 13813</strain>
    </source>
</reference>
<evidence type="ECO:0000313" key="1">
    <source>
        <dbReference type="EMBL" id="GAA2093682.1"/>
    </source>
</evidence>
<gene>
    <name evidence="1" type="ORF">GCM10009726_00190</name>
</gene>
<dbReference type="InterPro" id="IPR027417">
    <property type="entry name" value="P-loop_NTPase"/>
</dbReference>
<dbReference type="Proteomes" id="UP001501161">
    <property type="component" value="Unassembled WGS sequence"/>
</dbReference>
<comment type="caution">
    <text evidence="1">The sequence shown here is derived from an EMBL/GenBank/DDBJ whole genome shotgun (WGS) entry which is preliminary data.</text>
</comment>
<protein>
    <recommendedName>
        <fullName evidence="3">Orc1-like AAA ATPase domain-containing protein</fullName>
    </recommendedName>
</protein>
<organism evidence="1 2">
    <name type="scientific">Nocardioides furvisabuli</name>
    <dbReference type="NCBI Taxonomy" id="375542"/>
    <lineage>
        <taxon>Bacteria</taxon>
        <taxon>Bacillati</taxon>
        <taxon>Actinomycetota</taxon>
        <taxon>Actinomycetes</taxon>
        <taxon>Propionibacteriales</taxon>
        <taxon>Nocardioidaceae</taxon>
        <taxon>Nocardioides</taxon>
    </lineage>
</organism>
<sequence>MDGNGPKFVQADGEKIRDLETIHIPHPGAPLDINRSALLIGSRGSGKTTFLRYRKQSAYPGAIYINLLNALFPITREAGLGGRDLAVDPDLDARIQRKTAALLAVAALTQAIQDDGPACGLAHESLSILSPVLPAEISTTRKCTAGNLERLAFAVGDHHLDFWDTLPAARRLMSCLLKIAGRRDVETLIFLDRAEDAPAACVSLLVKLLDQSFELLCVVASRPGIAEQVFGIHDPTLVPGDHYNIIHLGVSPYSHEWQAFSREAVARYLTVNGSDISAEDVAPWVSMIGRDSIRQMVELAYIMQTPQLTSNDLARQITNVSRRIRSNVTVRMRPVVRDFAAVLDSFRKQHLSAIGGATGQTVLELEAYELDDTVDNKTARLVRRALAAEALHLTEGEIWDANLLPTRFEIPPLLLWDQRFIQWTK</sequence>
<keyword evidence="2" id="KW-1185">Reference proteome</keyword>
<dbReference type="SUPFAM" id="SSF52540">
    <property type="entry name" value="P-loop containing nucleoside triphosphate hydrolases"/>
    <property type="match status" value="1"/>
</dbReference>
<evidence type="ECO:0008006" key="3">
    <source>
        <dbReference type="Google" id="ProtNLM"/>
    </source>
</evidence>
<accession>A0ABN2WKE9</accession>
<dbReference type="EMBL" id="BAAAMQ010000002">
    <property type="protein sequence ID" value="GAA2093682.1"/>
    <property type="molecule type" value="Genomic_DNA"/>
</dbReference>
<proteinExistence type="predicted"/>
<dbReference type="RefSeq" id="WP_231252668.1">
    <property type="nucleotide sequence ID" value="NZ_BAAAMQ010000002.1"/>
</dbReference>
<evidence type="ECO:0000313" key="2">
    <source>
        <dbReference type="Proteomes" id="UP001501161"/>
    </source>
</evidence>